<dbReference type="GO" id="GO:0009295">
    <property type="term" value="C:nucleoid"/>
    <property type="evidence" value="ECO:0007669"/>
    <property type="project" value="InterPro"/>
</dbReference>
<dbReference type="Proteomes" id="UP000651057">
    <property type="component" value="Unassembled WGS sequence"/>
</dbReference>
<dbReference type="InterPro" id="IPR007358">
    <property type="entry name" value="Nucleoid_associated_NdpA"/>
</dbReference>
<dbReference type="RefSeq" id="WP_201922416.1">
    <property type="nucleotide sequence ID" value="NZ_BAABAX010000014.1"/>
</dbReference>
<keyword evidence="2" id="KW-1185">Reference proteome</keyword>
<dbReference type="Pfam" id="PF04245">
    <property type="entry name" value="NA37"/>
    <property type="match status" value="1"/>
</dbReference>
<evidence type="ECO:0000313" key="2">
    <source>
        <dbReference type="Proteomes" id="UP000651057"/>
    </source>
</evidence>
<evidence type="ECO:0000313" key="1">
    <source>
        <dbReference type="EMBL" id="MBL0685008.1"/>
    </source>
</evidence>
<sequence>MINLYSTQIESLSVHKIGNKNKGESIFLSESPYSINDELTAILKEYFFKPFREKEENYFQFANEVNVEFNPLYKIVTEIFENPSSVHEKSKRIASLLYEQSQHPHIKSGEVYVTYLDNVTIDNEKVAALGIFKSELKHDFLQFEEKESNLELLIQQGVNLNKLDKGCLIFNHKKEEGYKILSVDSNRYDTKYWLEHFLGVEAFADENFYTKKYMKFCQDFAKDVVLPAEDKKEEVMFMNRAVNHFAKNDEFEETAFLNEVIDNPDLIPEFKHYKEEKAPKYQIEDLTTFPIANNAVTAARKKMKNVINLDTNVQIKMDFINPESAEKFVEKGWDEEKQMYYYLVYFNKEQKT</sequence>
<dbReference type="EMBL" id="JAERQJ010000006">
    <property type="protein sequence ID" value="MBL0685008.1"/>
    <property type="molecule type" value="Genomic_DNA"/>
</dbReference>
<reference evidence="1" key="1">
    <citation type="submission" date="2021-01" db="EMBL/GenBank/DDBJ databases">
        <authorList>
            <person name="Zhong Y.L."/>
        </authorList>
    </citation>
    <scope>NUCLEOTIDE SEQUENCE</scope>
    <source>
        <strain evidence="1">KCTC 23302</strain>
    </source>
</reference>
<proteinExistence type="predicted"/>
<dbReference type="AlphaFoldDB" id="A0A936ZUM8"/>
<organism evidence="1 2">
    <name type="scientific">Aquimarina mytili</name>
    <dbReference type="NCBI Taxonomy" id="874423"/>
    <lineage>
        <taxon>Bacteria</taxon>
        <taxon>Pseudomonadati</taxon>
        <taxon>Bacteroidota</taxon>
        <taxon>Flavobacteriia</taxon>
        <taxon>Flavobacteriales</taxon>
        <taxon>Flavobacteriaceae</taxon>
        <taxon>Aquimarina</taxon>
    </lineage>
</organism>
<comment type="caution">
    <text evidence="1">The sequence shown here is derived from an EMBL/GenBank/DDBJ whole genome shotgun (WGS) entry which is preliminary data.</text>
</comment>
<name>A0A936ZUM8_9FLAO</name>
<accession>A0A936ZUM8</accession>
<protein>
    <submittedName>
        <fullName evidence="1">Nucleoid-associated protein</fullName>
    </submittedName>
</protein>
<gene>
    <name evidence="1" type="ORF">JJQ60_15870</name>
</gene>